<feature type="compositionally biased region" description="Basic and acidic residues" evidence="1">
    <location>
        <begin position="17"/>
        <end position="42"/>
    </location>
</feature>
<accession>A0A2J6S9R4</accession>
<evidence type="ECO:0000313" key="3">
    <source>
        <dbReference type="Proteomes" id="UP000235786"/>
    </source>
</evidence>
<feature type="region of interest" description="Disordered" evidence="1">
    <location>
        <begin position="1"/>
        <end position="99"/>
    </location>
</feature>
<feature type="compositionally biased region" description="Polar residues" evidence="1">
    <location>
        <begin position="72"/>
        <end position="82"/>
    </location>
</feature>
<gene>
    <name evidence="2" type="ORF">L207DRAFT_576281</name>
</gene>
<evidence type="ECO:0000313" key="2">
    <source>
        <dbReference type="EMBL" id="PMD47504.1"/>
    </source>
</evidence>
<dbReference type="EMBL" id="KZ613938">
    <property type="protein sequence ID" value="PMD47504.1"/>
    <property type="molecule type" value="Genomic_DNA"/>
</dbReference>
<dbReference type="Proteomes" id="UP000235786">
    <property type="component" value="Unassembled WGS sequence"/>
</dbReference>
<proteinExistence type="predicted"/>
<organism evidence="2 3">
    <name type="scientific">Hyaloscypha variabilis (strain UAMH 11265 / GT02V1 / F)</name>
    <name type="common">Meliniomyces variabilis</name>
    <dbReference type="NCBI Taxonomy" id="1149755"/>
    <lineage>
        <taxon>Eukaryota</taxon>
        <taxon>Fungi</taxon>
        <taxon>Dikarya</taxon>
        <taxon>Ascomycota</taxon>
        <taxon>Pezizomycotina</taxon>
        <taxon>Leotiomycetes</taxon>
        <taxon>Helotiales</taxon>
        <taxon>Hyaloscyphaceae</taxon>
        <taxon>Hyaloscypha</taxon>
        <taxon>Hyaloscypha variabilis</taxon>
    </lineage>
</organism>
<dbReference type="AlphaFoldDB" id="A0A2J6S9R4"/>
<sequence length="228" mass="26007">MSNPPRTRISQMNEEQFEQRVRDLEAEVNRRIAQKGENERPSSRPVTQRTTYLTRTERRESQVSRTCAVPTQPAQPSNNSRSRLPVEGSRTSSQKQCSHCEKCRGRNYEPESSWGISFNNGQMHVGGLRGWEGFNKRMKALKQVVLQGKIVLNVSEAMEVRIEEIVGMRDLQLLKEHLLKLGNSSLKLGRERRRQELLDPVDRGKGRLLLLGTQESKEENVSGSVLGQ</sequence>
<reference evidence="2 3" key="1">
    <citation type="submission" date="2016-04" db="EMBL/GenBank/DDBJ databases">
        <title>A degradative enzymes factory behind the ericoid mycorrhizal symbiosis.</title>
        <authorList>
            <consortium name="DOE Joint Genome Institute"/>
            <person name="Martino E."/>
            <person name="Morin E."/>
            <person name="Grelet G."/>
            <person name="Kuo A."/>
            <person name="Kohler A."/>
            <person name="Daghino S."/>
            <person name="Barry K."/>
            <person name="Choi C."/>
            <person name="Cichocki N."/>
            <person name="Clum A."/>
            <person name="Copeland A."/>
            <person name="Hainaut M."/>
            <person name="Haridas S."/>
            <person name="Labutti K."/>
            <person name="Lindquist E."/>
            <person name="Lipzen A."/>
            <person name="Khouja H.-R."/>
            <person name="Murat C."/>
            <person name="Ohm R."/>
            <person name="Olson A."/>
            <person name="Spatafora J."/>
            <person name="Veneault-Fourrey C."/>
            <person name="Henrissat B."/>
            <person name="Grigoriev I."/>
            <person name="Martin F."/>
            <person name="Perotto S."/>
        </authorList>
    </citation>
    <scope>NUCLEOTIDE SEQUENCE [LARGE SCALE GENOMIC DNA]</scope>
    <source>
        <strain evidence="2 3">F</strain>
    </source>
</reference>
<keyword evidence="3" id="KW-1185">Reference proteome</keyword>
<name>A0A2J6S9R4_HYAVF</name>
<evidence type="ECO:0000256" key="1">
    <source>
        <dbReference type="SAM" id="MobiDB-lite"/>
    </source>
</evidence>
<feature type="compositionally biased region" description="Polar residues" evidence="1">
    <location>
        <begin position="1"/>
        <end position="14"/>
    </location>
</feature>
<protein>
    <submittedName>
        <fullName evidence="2">Uncharacterized protein</fullName>
    </submittedName>
</protein>